<dbReference type="Proteomes" id="UP000251561">
    <property type="component" value="Chromosome"/>
</dbReference>
<dbReference type="OrthoDB" id="1445232at2"/>
<dbReference type="KEGG" id="ffl:HYN86_06205"/>
<gene>
    <name evidence="1" type="ORF">HYN86_06205</name>
</gene>
<keyword evidence="2" id="KW-1185">Reference proteome</keyword>
<dbReference type="AlphaFoldDB" id="A0A344LQM2"/>
<accession>A0A344LQM2</accession>
<organism evidence="1 2">
    <name type="scientific">Flavobacterium fluviale</name>
    <dbReference type="NCBI Taxonomy" id="2249356"/>
    <lineage>
        <taxon>Bacteria</taxon>
        <taxon>Pseudomonadati</taxon>
        <taxon>Bacteroidota</taxon>
        <taxon>Flavobacteriia</taxon>
        <taxon>Flavobacteriales</taxon>
        <taxon>Flavobacteriaceae</taxon>
        <taxon>Flavobacterium</taxon>
    </lineage>
</organism>
<sequence length="117" mass="13550">MKKKLKIINLLMPLIVLFAILFPAVHSYEHILDTKLSKEKVEFSISEKPQFKAKLHSFHKCSICDFKFSAVGTLEVNAFQFFKNNPIVKHLSFYSKPHFTFFKGALFSLRAPPIFTI</sequence>
<protein>
    <submittedName>
        <fullName evidence="1">Uncharacterized protein</fullName>
    </submittedName>
</protein>
<proteinExistence type="predicted"/>
<evidence type="ECO:0000313" key="2">
    <source>
        <dbReference type="Proteomes" id="UP000251561"/>
    </source>
</evidence>
<evidence type="ECO:0000313" key="1">
    <source>
        <dbReference type="EMBL" id="AXB56214.1"/>
    </source>
</evidence>
<reference evidence="1 2" key="1">
    <citation type="submission" date="2018-06" db="EMBL/GenBank/DDBJ databases">
        <title>Genome sequencing of Flavobacterium.</title>
        <authorList>
            <person name="Baek M.-G."/>
            <person name="Yi H."/>
        </authorList>
    </citation>
    <scope>NUCLEOTIDE SEQUENCE [LARGE SCALE GENOMIC DNA]</scope>
    <source>
        <strain evidence="1 2">HYN0086</strain>
    </source>
</reference>
<name>A0A344LQM2_9FLAO</name>
<dbReference type="EMBL" id="CP030261">
    <property type="protein sequence ID" value="AXB56214.1"/>
    <property type="molecule type" value="Genomic_DNA"/>
</dbReference>
<dbReference type="RefSeq" id="WP_113677255.1">
    <property type="nucleotide sequence ID" value="NZ_CP030261.1"/>
</dbReference>